<evidence type="ECO:0000313" key="5">
    <source>
        <dbReference type="EMBL" id="KAJ7612202.1"/>
    </source>
</evidence>
<dbReference type="CDD" id="cd04657">
    <property type="entry name" value="Piwi_ago-like"/>
    <property type="match status" value="1"/>
</dbReference>
<dbReference type="InterPro" id="IPR014811">
    <property type="entry name" value="ArgoL1"/>
</dbReference>
<dbReference type="Pfam" id="PF02171">
    <property type="entry name" value="Piwi"/>
    <property type="match status" value="1"/>
</dbReference>
<dbReference type="GO" id="GO:0003723">
    <property type="term" value="F:RNA binding"/>
    <property type="evidence" value="ECO:0007669"/>
    <property type="project" value="InterPro"/>
</dbReference>
<evidence type="ECO:0000256" key="2">
    <source>
        <dbReference type="SAM" id="MobiDB-lite"/>
    </source>
</evidence>
<dbReference type="Pfam" id="PF02170">
    <property type="entry name" value="PAZ"/>
    <property type="match status" value="1"/>
</dbReference>
<organism evidence="5 6">
    <name type="scientific">Roridomyces roridus</name>
    <dbReference type="NCBI Taxonomy" id="1738132"/>
    <lineage>
        <taxon>Eukaryota</taxon>
        <taxon>Fungi</taxon>
        <taxon>Dikarya</taxon>
        <taxon>Basidiomycota</taxon>
        <taxon>Agaricomycotina</taxon>
        <taxon>Agaricomycetes</taxon>
        <taxon>Agaricomycetidae</taxon>
        <taxon>Agaricales</taxon>
        <taxon>Marasmiineae</taxon>
        <taxon>Mycenaceae</taxon>
        <taxon>Roridomyces</taxon>
    </lineage>
</organism>
<dbReference type="CDD" id="cd02846">
    <property type="entry name" value="PAZ_argonaute_like"/>
    <property type="match status" value="1"/>
</dbReference>
<dbReference type="Pfam" id="PF16488">
    <property type="entry name" value="ArgoL2"/>
    <property type="match status" value="1"/>
</dbReference>
<protein>
    <submittedName>
        <fullName evidence="5">Argonaute-like protein</fullName>
    </submittedName>
</protein>
<dbReference type="AlphaFoldDB" id="A0AAD7B7G1"/>
<comment type="caution">
    <text evidence="5">The sequence shown here is derived from an EMBL/GenBank/DDBJ whole genome shotgun (WGS) entry which is preliminary data.</text>
</comment>
<evidence type="ECO:0000259" key="3">
    <source>
        <dbReference type="PROSITE" id="PS50821"/>
    </source>
</evidence>
<dbReference type="InterPro" id="IPR045246">
    <property type="entry name" value="Piwi_ago-like"/>
</dbReference>
<feature type="compositionally biased region" description="Polar residues" evidence="2">
    <location>
        <begin position="1"/>
        <end position="12"/>
    </location>
</feature>
<dbReference type="Pfam" id="PF16487">
    <property type="entry name" value="ArgoMid"/>
    <property type="match status" value="1"/>
</dbReference>
<dbReference type="Gene3D" id="3.30.420.10">
    <property type="entry name" value="Ribonuclease H-like superfamily/Ribonuclease H"/>
    <property type="match status" value="1"/>
</dbReference>
<feature type="region of interest" description="Disordered" evidence="2">
    <location>
        <begin position="1"/>
        <end position="40"/>
    </location>
</feature>
<dbReference type="InterPro" id="IPR032474">
    <property type="entry name" value="Argonaute_N"/>
</dbReference>
<dbReference type="Pfam" id="PF16486">
    <property type="entry name" value="ArgoN"/>
    <property type="match status" value="1"/>
</dbReference>
<sequence length="901" mass="98654">MPPRNQPRNQAARNPPVARSGPTRTTAAGTAPQPQTQTGVFVPPAAHVTPVGVIRPGYGTSGQEVVLNVNFFTTTVSTGIIYHYDVVISPDTKSAKMNARIIGALQGTVAPATFANGHAGFDGRKNIFSPIHLDLGGDSRQFDVIFPSTNPDRPPTVYKVRLTFAATINPENLLRFIGGLQSQDNASLTALTAYNVAMRAALLMQQVPMQGRSIFDLAQSTSIGSGLVVVRGFFQSLRPAVGRLLVNVDTSTAIMYCPGRLIDLCLERLGLHDARQLTSAMHDRQKRELQGFLKGLRVKTKAANEPLNAEPRGSARAVVKLSQLGANELTFEMRGGGGIMTVADYFRRVSGRALQYPQLLCVEVGKGALIPLELCTVPEGQFCKKELPERAKSEAVKLASQKPGERLASIRGAHQVLQYGQSEYMREFGIAVDNQLLSVPGRILPAPQLKYGSNKNPAAVNVTPRDGAWNMADKRFIEPMTIEAWVFIILESQNRFSEAVAAEVEKGFVKGLEKTGMTFTDPKPIIKRVNGNADIPASLYAAGKQCFTEKKAPTLFLIVIPPNSNHLYTIVKRWGDITQGVATQCVISTKCTRANDQFWANIALKTNLKLGGTNVHVPLLSDPREPTIIMGADVMHPGAGSSRPSFSAVVCSVDPQAAKYTATMRVQTSKQELISDLQDMVKEVLQRYKSVLNKARKLLNRSPSRLIFYRDGVSEGQFQQVKDQELPKIQAACREVGYNPNITLVIVGKRHHAKFFPQNPGDADRSGNARAGTVVDREIVHPFEFDFYLLSHSGILGTSRSSHYTVLYDENKFNADKMQQFSYALCHVYARATRSVSIPAPVYYADIVCSRAKIHYAPIAWDALSDSQSQAGSADDADSLTAFKRDFSPVNKKLEMSMNFT</sequence>
<dbReference type="SUPFAM" id="SSF101690">
    <property type="entry name" value="PAZ domain"/>
    <property type="match status" value="1"/>
</dbReference>
<evidence type="ECO:0000256" key="1">
    <source>
        <dbReference type="SAM" id="Coils"/>
    </source>
</evidence>
<dbReference type="Pfam" id="PF08699">
    <property type="entry name" value="ArgoL1"/>
    <property type="match status" value="1"/>
</dbReference>
<proteinExistence type="predicted"/>
<dbReference type="PANTHER" id="PTHR22891">
    <property type="entry name" value="EUKARYOTIC TRANSLATION INITIATION FACTOR 2C"/>
    <property type="match status" value="1"/>
</dbReference>
<dbReference type="InterPro" id="IPR003165">
    <property type="entry name" value="Piwi"/>
</dbReference>
<dbReference type="InterPro" id="IPR003100">
    <property type="entry name" value="PAZ_dom"/>
</dbReference>
<dbReference type="SMART" id="SM00950">
    <property type="entry name" value="Piwi"/>
    <property type="match status" value="1"/>
</dbReference>
<dbReference type="InterPro" id="IPR036085">
    <property type="entry name" value="PAZ_dom_sf"/>
</dbReference>
<feature type="compositionally biased region" description="Low complexity" evidence="2">
    <location>
        <begin position="21"/>
        <end position="39"/>
    </location>
</feature>
<reference evidence="5" key="1">
    <citation type="submission" date="2023-03" db="EMBL/GenBank/DDBJ databases">
        <title>Massive genome expansion in bonnet fungi (Mycena s.s.) driven by repeated elements and novel gene families across ecological guilds.</title>
        <authorList>
            <consortium name="Lawrence Berkeley National Laboratory"/>
            <person name="Harder C.B."/>
            <person name="Miyauchi S."/>
            <person name="Viragh M."/>
            <person name="Kuo A."/>
            <person name="Thoen E."/>
            <person name="Andreopoulos B."/>
            <person name="Lu D."/>
            <person name="Skrede I."/>
            <person name="Drula E."/>
            <person name="Henrissat B."/>
            <person name="Morin E."/>
            <person name="Kohler A."/>
            <person name="Barry K."/>
            <person name="LaButti K."/>
            <person name="Morin E."/>
            <person name="Salamov A."/>
            <person name="Lipzen A."/>
            <person name="Mereny Z."/>
            <person name="Hegedus B."/>
            <person name="Baldrian P."/>
            <person name="Stursova M."/>
            <person name="Weitz H."/>
            <person name="Taylor A."/>
            <person name="Grigoriev I.V."/>
            <person name="Nagy L.G."/>
            <person name="Martin F."/>
            <person name="Kauserud H."/>
        </authorList>
    </citation>
    <scope>NUCLEOTIDE SEQUENCE</scope>
    <source>
        <strain evidence="5">9284</strain>
    </source>
</reference>
<dbReference type="EMBL" id="JARKIF010000031">
    <property type="protein sequence ID" value="KAJ7612202.1"/>
    <property type="molecule type" value="Genomic_DNA"/>
</dbReference>
<feature type="domain" description="PAZ" evidence="3">
    <location>
        <begin position="273"/>
        <end position="379"/>
    </location>
</feature>
<dbReference type="SMART" id="SM01163">
    <property type="entry name" value="DUF1785"/>
    <property type="match status" value="1"/>
</dbReference>
<dbReference type="Gene3D" id="3.40.50.2300">
    <property type="match status" value="1"/>
</dbReference>
<name>A0AAD7B7G1_9AGAR</name>
<dbReference type="Proteomes" id="UP001221142">
    <property type="component" value="Unassembled WGS sequence"/>
</dbReference>
<accession>A0AAD7B7G1</accession>
<evidence type="ECO:0000259" key="4">
    <source>
        <dbReference type="PROSITE" id="PS50822"/>
    </source>
</evidence>
<dbReference type="Gene3D" id="2.170.260.10">
    <property type="entry name" value="paz domain"/>
    <property type="match status" value="1"/>
</dbReference>
<dbReference type="InterPro" id="IPR032472">
    <property type="entry name" value="ArgoL2"/>
</dbReference>
<dbReference type="PROSITE" id="PS50821">
    <property type="entry name" value="PAZ"/>
    <property type="match status" value="1"/>
</dbReference>
<gene>
    <name evidence="5" type="ORF">FB45DRAFT_308295</name>
</gene>
<dbReference type="InterPro" id="IPR032473">
    <property type="entry name" value="Argonaute_Mid_dom"/>
</dbReference>
<feature type="coiled-coil region" evidence="1">
    <location>
        <begin position="674"/>
        <end position="701"/>
    </location>
</feature>
<dbReference type="SUPFAM" id="SSF53098">
    <property type="entry name" value="Ribonuclease H-like"/>
    <property type="match status" value="1"/>
</dbReference>
<dbReference type="InterPro" id="IPR036397">
    <property type="entry name" value="RNaseH_sf"/>
</dbReference>
<evidence type="ECO:0000313" key="6">
    <source>
        <dbReference type="Proteomes" id="UP001221142"/>
    </source>
</evidence>
<feature type="domain" description="Piwi" evidence="4">
    <location>
        <begin position="555"/>
        <end position="857"/>
    </location>
</feature>
<dbReference type="InterPro" id="IPR012337">
    <property type="entry name" value="RNaseH-like_sf"/>
</dbReference>
<keyword evidence="6" id="KW-1185">Reference proteome</keyword>
<dbReference type="PROSITE" id="PS50822">
    <property type="entry name" value="PIWI"/>
    <property type="match status" value="1"/>
</dbReference>
<keyword evidence="1" id="KW-0175">Coiled coil</keyword>